<organism evidence="1 2">
    <name type="scientific">Lactococcus lactis</name>
    <dbReference type="NCBI Taxonomy" id="1358"/>
    <lineage>
        <taxon>Bacteria</taxon>
        <taxon>Bacillati</taxon>
        <taxon>Bacillota</taxon>
        <taxon>Bacilli</taxon>
        <taxon>Lactobacillales</taxon>
        <taxon>Streptococcaceae</taxon>
        <taxon>Lactococcus</taxon>
    </lineage>
</organism>
<evidence type="ECO:0000313" key="2">
    <source>
        <dbReference type="Proteomes" id="UP001152614"/>
    </source>
</evidence>
<sequence length="68" mass="7626">MAALFDMSAFVLIAGRGDKRIREIQQELNSKYSSTGNEDDDGLGILPCDGIYQRDTNTALIYGKRQRK</sequence>
<proteinExistence type="predicted"/>
<dbReference type="EMBL" id="JAOWLY010000005">
    <property type="protein sequence ID" value="MDG4983866.1"/>
    <property type="molecule type" value="Genomic_DNA"/>
</dbReference>
<dbReference type="Proteomes" id="UP001152614">
    <property type="component" value="Unassembled WGS sequence"/>
</dbReference>
<accession>A0A9X4NP82</accession>
<reference evidence="1" key="2">
    <citation type="journal article" date="2023" name="Food Microbiol.">
        <title>Evaluation of the fermentation potential of lactic acid bacteria isolated from herbs, fruits and vegetables as starter cultures in nut-based milk alternatives.</title>
        <authorList>
            <person name="Huang W."/>
            <person name="Dong A."/>
            <person name="Pham H.T."/>
            <person name="Zhou C."/>
            <person name="Huo Z."/>
            <person name="Watjen A.P."/>
            <person name="Prakash S."/>
            <person name="Bang-Berthelsen C.H."/>
            <person name="Turner M.S."/>
        </authorList>
    </citation>
    <scope>NUCLEOTIDE SEQUENCE</scope>
    <source>
        <strain evidence="1">3</strain>
    </source>
</reference>
<dbReference type="AlphaFoldDB" id="A0A9X4NP82"/>
<dbReference type="RefSeq" id="WP_278228916.1">
    <property type="nucleotide sequence ID" value="NZ_JAOWLY010000005.1"/>
</dbReference>
<evidence type="ECO:0000313" key="1">
    <source>
        <dbReference type="EMBL" id="MDG4983866.1"/>
    </source>
</evidence>
<comment type="caution">
    <text evidence="1">The sequence shown here is derived from an EMBL/GenBank/DDBJ whole genome shotgun (WGS) entry which is preliminary data.</text>
</comment>
<gene>
    <name evidence="1" type="ORF">OGZ51_06885</name>
</gene>
<protein>
    <submittedName>
        <fullName evidence="1">Uncharacterized protein</fullName>
    </submittedName>
</protein>
<name>A0A9X4NP82_9LACT</name>
<reference evidence="1" key="1">
    <citation type="submission" date="2022-10" db="EMBL/GenBank/DDBJ databases">
        <authorList>
            <person name="Turner M.S."/>
            <person name="Huang W."/>
        </authorList>
    </citation>
    <scope>NUCLEOTIDE SEQUENCE</scope>
    <source>
        <strain evidence="1">3</strain>
    </source>
</reference>